<feature type="region of interest" description="Disordered" evidence="1">
    <location>
        <begin position="836"/>
        <end position="884"/>
    </location>
</feature>
<reference evidence="3 4" key="1">
    <citation type="submission" date="2016-02" db="EMBL/GenBank/DDBJ databases">
        <authorList>
            <person name="Wen L."/>
            <person name="He K."/>
            <person name="Yang H."/>
        </authorList>
    </citation>
    <scope>NUCLEOTIDE SEQUENCE [LARGE SCALE GENOMIC DNA]</scope>
    <source>
        <strain evidence="3 4">TSA40</strain>
    </source>
</reference>
<dbReference type="Proteomes" id="UP000197535">
    <property type="component" value="Unassembled WGS sequence"/>
</dbReference>
<dbReference type="SUPFAM" id="SSF48695">
    <property type="entry name" value="Multiheme cytochromes"/>
    <property type="match status" value="2"/>
</dbReference>
<sequence length="884" mass="93250">MISRYMTLSRLILALIIPVLLALTAQVQGAISVTNKIADVRGTKHNFSAASDGSATPSGGTVPERTIKASSETQVCVFCHTPHAAEAVVTPLWNRKLSGQTYATYTSSSMEASDAEMAAAPGGSSKLCLSCHDGTMGVDKVNVLNGVKNATIAMASGTKISSDAATTGFTRNLGTDLKSDHPISFTYDAALATADGELRAPDGIAVGNRTAGAVPPKMPLEKGKMECSTCHDPHLRDKTTSNGNAKFLRVNRFQVAPPTGGNFSTTNDIICLACHDKGGVSYAFSAHANSQVATQIYKPAAAKQREFPSSLDSPANTEPPVWQISCLNCHDSHTVQGARRLLREATDSTTSPKTGGNASLEETCYQCHTNSAGSVVSYTALTSSAIPDIKTDFTTSARHMPIKSSEQAAGVEVHDIAGIFNDATNADCSKTTGKCGKDFLESRAKLGLDNLNNRHAECTDCHNPHRVVKFRDFRGNPAGSITGTPDAAGTHKHTEDGTTLHSNIASGVLRGSWGVEPEYVSASFHVLPSGYTVKRGDPGTNSSSLVTASYVTREYQICLKCHSDYGYTDNNLYPNGSRPKLGASGTPAGTNGLTIYTNQAKEFQAPVAHQNEPLNLGTAAGTADANFNNNNHRSWHPVMAGTGRTPEKRNMTGGAPWLPPWNTQVGESTMYCSDCHGSGTTSATSVIPNNGDNGNVWGPHGSNNDFLLKGTWTDVKASTANILCFKCHAKANYSSGGGWGGGSGNTTGFSGSWSGNLHNYHANKVGDLRCTWCHVAVPHGWRNKALLVNLNDVGEEAGQGVGSSKEVSIAGSNDYYSQEPYYYKARNKIASFAASGNWSASNCGSKNKSGTGLTTGRINSTNGQTSNASGTGRSWMRSTCDNPP</sequence>
<evidence type="ECO:0000256" key="1">
    <source>
        <dbReference type="SAM" id="MobiDB-lite"/>
    </source>
</evidence>
<gene>
    <name evidence="3" type="ORF">AYR66_01940</name>
</gene>
<proteinExistence type="predicted"/>
<dbReference type="InterPro" id="IPR010177">
    <property type="entry name" value="Paired_CXXCH_1"/>
</dbReference>
<dbReference type="Pfam" id="PF09699">
    <property type="entry name" value="Paired_CXXCH_1"/>
    <property type="match status" value="1"/>
</dbReference>
<accession>A0A254TCW4</accession>
<dbReference type="Gene3D" id="1.10.1130.10">
    <property type="entry name" value="Flavocytochrome C3, Chain A"/>
    <property type="match status" value="1"/>
</dbReference>
<evidence type="ECO:0000313" key="3">
    <source>
        <dbReference type="EMBL" id="OWW18383.1"/>
    </source>
</evidence>
<evidence type="ECO:0000313" key="4">
    <source>
        <dbReference type="Proteomes" id="UP000197535"/>
    </source>
</evidence>
<organism evidence="3 4">
    <name type="scientific">Noviherbaspirillum denitrificans</name>
    <dbReference type="NCBI Taxonomy" id="1968433"/>
    <lineage>
        <taxon>Bacteria</taxon>
        <taxon>Pseudomonadati</taxon>
        <taxon>Pseudomonadota</taxon>
        <taxon>Betaproteobacteria</taxon>
        <taxon>Burkholderiales</taxon>
        <taxon>Oxalobacteraceae</taxon>
        <taxon>Noviherbaspirillum</taxon>
    </lineage>
</organism>
<keyword evidence="4" id="KW-1185">Reference proteome</keyword>
<dbReference type="AlphaFoldDB" id="A0A254TCW4"/>
<comment type="caution">
    <text evidence="3">The sequence shown here is derived from an EMBL/GenBank/DDBJ whole genome shotgun (WGS) entry which is preliminary data.</text>
</comment>
<feature type="domain" description="Doubled CXXCH motif" evidence="2">
    <location>
        <begin position="672"/>
        <end position="731"/>
    </location>
</feature>
<name>A0A254TCW4_9BURK</name>
<protein>
    <recommendedName>
        <fullName evidence="2">Doubled CXXCH motif domain-containing protein</fullName>
    </recommendedName>
</protein>
<dbReference type="InterPro" id="IPR036280">
    <property type="entry name" value="Multihaem_cyt_sf"/>
</dbReference>
<dbReference type="EMBL" id="LSTO01000007">
    <property type="protein sequence ID" value="OWW18383.1"/>
    <property type="molecule type" value="Genomic_DNA"/>
</dbReference>
<evidence type="ECO:0000259" key="2">
    <source>
        <dbReference type="Pfam" id="PF09699"/>
    </source>
</evidence>